<evidence type="ECO:0000313" key="2">
    <source>
        <dbReference type="Proteomes" id="UP000789405"/>
    </source>
</evidence>
<reference evidence="1" key="1">
    <citation type="submission" date="2021-06" db="EMBL/GenBank/DDBJ databases">
        <authorList>
            <person name="Kallberg Y."/>
            <person name="Tangrot J."/>
            <person name="Rosling A."/>
        </authorList>
    </citation>
    <scope>NUCLEOTIDE SEQUENCE</scope>
    <source>
        <strain evidence="1">MA453B</strain>
    </source>
</reference>
<organism evidence="1 2">
    <name type="scientific">Dentiscutata erythropus</name>
    <dbReference type="NCBI Taxonomy" id="1348616"/>
    <lineage>
        <taxon>Eukaryota</taxon>
        <taxon>Fungi</taxon>
        <taxon>Fungi incertae sedis</taxon>
        <taxon>Mucoromycota</taxon>
        <taxon>Glomeromycotina</taxon>
        <taxon>Glomeromycetes</taxon>
        <taxon>Diversisporales</taxon>
        <taxon>Gigasporaceae</taxon>
        <taxon>Dentiscutata</taxon>
    </lineage>
</organism>
<gene>
    <name evidence="1" type="ORF">DERYTH_LOCUS9868</name>
</gene>
<accession>A0A9N9DQF5</accession>
<keyword evidence="2" id="KW-1185">Reference proteome</keyword>
<dbReference type="AlphaFoldDB" id="A0A9N9DQF5"/>
<dbReference type="EMBL" id="CAJVPY010005529">
    <property type="protein sequence ID" value="CAG8645051.1"/>
    <property type="molecule type" value="Genomic_DNA"/>
</dbReference>
<comment type="caution">
    <text evidence="1">The sequence shown here is derived from an EMBL/GenBank/DDBJ whole genome shotgun (WGS) entry which is preliminary data.</text>
</comment>
<evidence type="ECO:0000313" key="1">
    <source>
        <dbReference type="EMBL" id="CAG8645051.1"/>
    </source>
</evidence>
<protein>
    <submittedName>
        <fullName evidence="1">24814_t:CDS:1</fullName>
    </submittedName>
</protein>
<name>A0A9N9DQF5_9GLOM</name>
<feature type="non-terminal residue" evidence="1">
    <location>
        <position position="1"/>
    </location>
</feature>
<dbReference type="Proteomes" id="UP000789405">
    <property type="component" value="Unassembled WGS sequence"/>
</dbReference>
<proteinExistence type="predicted"/>
<sequence>LFEGILYLKNNNKSGFIKCYYLYYIDSKNIEKINVNIISNVLIITKLQV</sequence>